<evidence type="ECO:0000256" key="6">
    <source>
        <dbReference type="ARBA" id="ARBA00023049"/>
    </source>
</evidence>
<evidence type="ECO:0000256" key="5">
    <source>
        <dbReference type="ARBA" id="ARBA00022833"/>
    </source>
</evidence>
<name>X1E406_9ZZZZ</name>
<gene>
    <name evidence="8" type="ORF">S01H4_52777</name>
</gene>
<sequence length="77" mass="8900">IEMMTSIFSNILSRKNEYQADEYSVKTYKKPDAMILALKKLSIDNLSNLTPHPFKVFLSYSHPPVLERIKSIRKLAS</sequence>
<accession>X1E406</accession>
<evidence type="ECO:0000256" key="2">
    <source>
        <dbReference type="ARBA" id="ARBA00022670"/>
    </source>
</evidence>
<comment type="cofactor">
    <cofactor evidence="1">
        <name>Zn(2+)</name>
        <dbReference type="ChEBI" id="CHEBI:29105"/>
    </cofactor>
</comment>
<dbReference type="GO" id="GO:0004222">
    <property type="term" value="F:metalloendopeptidase activity"/>
    <property type="evidence" value="ECO:0007669"/>
    <property type="project" value="InterPro"/>
</dbReference>
<comment type="caution">
    <text evidence="8">The sequence shown here is derived from an EMBL/GenBank/DDBJ whole genome shotgun (WGS) entry which is preliminary data.</text>
</comment>
<proteinExistence type="predicted"/>
<evidence type="ECO:0000259" key="7">
    <source>
        <dbReference type="Pfam" id="PF01435"/>
    </source>
</evidence>
<keyword evidence="4" id="KW-0378">Hydrolase</keyword>
<dbReference type="Pfam" id="PF01435">
    <property type="entry name" value="Peptidase_M48"/>
    <property type="match status" value="1"/>
</dbReference>
<dbReference type="EMBL" id="BART01030191">
    <property type="protein sequence ID" value="GAH15135.1"/>
    <property type="molecule type" value="Genomic_DNA"/>
</dbReference>
<evidence type="ECO:0000313" key="8">
    <source>
        <dbReference type="EMBL" id="GAH15135.1"/>
    </source>
</evidence>
<evidence type="ECO:0000256" key="1">
    <source>
        <dbReference type="ARBA" id="ARBA00001947"/>
    </source>
</evidence>
<keyword evidence="6" id="KW-0482">Metalloprotease</keyword>
<reference evidence="8" key="1">
    <citation type="journal article" date="2014" name="Front. Microbiol.">
        <title>High frequency of phylogenetically diverse reductive dehalogenase-homologous genes in deep subseafloor sedimentary metagenomes.</title>
        <authorList>
            <person name="Kawai M."/>
            <person name="Futagami T."/>
            <person name="Toyoda A."/>
            <person name="Takaki Y."/>
            <person name="Nishi S."/>
            <person name="Hori S."/>
            <person name="Arai W."/>
            <person name="Tsubouchi T."/>
            <person name="Morono Y."/>
            <person name="Uchiyama I."/>
            <person name="Ito T."/>
            <person name="Fujiyama A."/>
            <person name="Inagaki F."/>
            <person name="Takami H."/>
        </authorList>
    </citation>
    <scope>NUCLEOTIDE SEQUENCE</scope>
    <source>
        <strain evidence="8">Expedition CK06-06</strain>
    </source>
</reference>
<feature type="non-terminal residue" evidence="8">
    <location>
        <position position="1"/>
    </location>
</feature>
<keyword evidence="2" id="KW-0645">Protease</keyword>
<feature type="domain" description="Peptidase M48" evidence="7">
    <location>
        <begin position="5"/>
        <end position="75"/>
    </location>
</feature>
<organism evidence="8">
    <name type="scientific">marine sediment metagenome</name>
    <dbReference type="NCBI Taxonomy" id="412755"/>
    <lineage>
        <taxon>unclassified sequences</taxon>
        <taxon>metagenomes</taxon>
        <taxon>ecological metagenomes</taxon>
    </lineage>
</organism>
<evidence type="ECO:0000256" key="4">
    <source>
        <dbReference type="ARBA" id="ARBA00022801"/>
    </source>
</evidence>
<protein>
    <recommendedName>
        <fullName evidence="7">Peptidase M48 domain-containing protein</fullName>
    </recommendedName>
</protein>
<keyword evidence="3" id="KW-0479">Metal-binding</keyword>
<dbReference type="AlphaFoldDB" id="X1E406"/>
<keyword evidence="5" id="KW-0862">Zinc</keyword>
<dbReference type="GO" id="GO:0046872">
    <property type="term" value="F:metal ion binding"/>
    <property type="evidence" value="ECO:0007669"/>
    <property type="project" value="UniProtKB-KW"/>
</dbReference>
<dbReference type="InterPro" id="IPR001915">
    <property type="entry name" value="Peptidase_M48"/>
</dbReference>
<evidence type="ECO:0000256" key="3">
    <source>
        <dbReference type="ARBA" id="ARBA00022723"/>
    </source>
</evidence>
<dbReference type="GO" id="GO:0006508">
    <property type="term" value="P:proteolysis"/>
    <property type="evidence" value="ECO:0007669"/>
    <property type="project" value="UniProtKB-KW"/>
</dbReference>